<dbReference type="RefSeq" id="WP_160586305.1">
    <property type="nucleotide sequence ID" value="NZ_BMHN01000001.1"/>
</dbReference>
<dbReference type="Gene3D" id="3.30.160.70">
    <property type="entry name" value="Methylated DNA-protein cysteine methyltransferase domain"/>
    <property type="match status" value="1"/>
</dbReference>
<comment type="miscellaneous">
    <text evidence="9">This enzyme catalyzes only one turnover and therefore is not strictly catalytic. According to one definition, an enzyme is a biocatalyst that acts repeatedly and over many reaction cycles.</text>
</comment>
<sequence>MTRVSPYSVLARSLSYDWHDSPVGPLLLAGDDASLHLIGFSTGPKEIGPADGWQRATAPFTEVRRQLDDYFDRKRTRFDLPLSLGGTAFQNAVWQQLAAIPFGATWSYGQLAKALGRPGASRAVGAANGANPLPIVLPCHRVIGADGSLTGFGGGMQTKTFLLELEGALAPPGPEQLSMI</sequence>
<evidence type="ECO:0000313" key="13">
    <source>
        <dbReference type="Proteomes" id="UP000470384"/>
    </source>
</evidence>
<dbReference type="InterPro" id="IPR001497">
    <property type="entry name" value="MethylDNA_cys_MeTrfase_AS"/>
</dbReference>
<dbReference type="InterPro" id="IPR014048">
    <property type="entry name" value="MethylDNA_cys_MeTrfase_DNA-bd"/>
</dbReference>
<evidence type="ECO:0000259" key="11">
    <source>
        <dbReference type="Pfam" id="PF02870"/>
    </source>
</evidence>
<feature type="active site" description="Nucleophile; methyl group acceptor" evidence="9">
    <location>
        <position position="139"/>
    </location>
</feature>
<proteinExistence type="inferred from homology"/>
<gene>
    <name evidence="12" type="ORF">GTQ45_00205</name>
</gene>
<dbReference type="EC" id="2.1.1.63" evidence="9"/>
<reference evidence="12 13" key="1">
    <citation type="journal article" date="2016" name="Int. J. Syst. Evol. Microbiol.">
        <title>Pyruvatibacter mobilis gen. nov., sp. nov., a marine bacterium from the culture broth of Picochlorum sp. 122.</title>
        <authorList>
            <person name="Wang G."/>
            <person name="Tang M."/>
            <person name="Wu H."/>
            <person name="Dai S."/>
            <person name="Li T."/>
            <person name="Chen C."/>
            <person name="He H."/>
            <person name="Fan J."/>
            <person name="Xiang W."/>
            <person name="Li X."/>
        </authorList>
    </citation>
    <scope>NUCLEOTIDE SEQUENCE [LARGE SCALE GENOMIC DNA]</scope>
    <source>
        <strain evidence="12 13">GYP-11</strain>
    </source>
</reference>
<dbReference type="SUPFAM" id="SSF53155">
    <property type="entry name" value="Methylated DNA-protein cysteine methyltransferase domain"/>
    <property type="match status" value="1"/>
</dbReference>
<keyword evidence="13" id="KW-1185">Reference proteome</keyword>
<dbReference type="PANTHER" id="PTHR10815">
    <property type="entry name" value="METHYLATED-DNA--PROTEIN-CYSTEINE METHYLTRANSFERASE"/>
    <property type="match status" value="1"/>
</dbReference>
<keyword evidence="4 9" id="KW-0489">Methyltransferase</keyword>
<keyword evidence="6 9" id="KW-0227">DNA damage</keyword>
<dbReference type="Gene3D" id="1.10.10.10">
    <property type="entry name" value="Winged helix-like DNA-binding domain superfamily/Winged helix DNA-binding domain"/>
    <property type="match status" value="1"/>
</dbReference>
<evidence type="ECO:0000256" key="6">
    <source>
        <dbReference type="ARBA" id="ARBA00022763"/>
    </source>
</evidence>
<evidence type="ECO:0000313" key="12">
    <source>
        <dbReference type="EMBL" id="NBG94147.1"/>
    </source>
</evidence>
<keyword evidence="5 9" id="KW-0808">Transferase</keyword>
<name>A0A845Q762_9HYPH</name>
<dbReference type="Pfam" id="PF01035">
    <property type="entry name" value="DNA_binding_1"/>
    <property type="match status" value="1"/>
</dbReference>
<feature type="domain" description="Methylguanine DNA methyltransferase ribonuclease-like" evidence="11">
    <location>
        <begin position="16"/>
        <end position="84"/>
    </location>
</feature>
<comment type="catalytic activity">
    <reaction evidence="8 9">
        <text>a 6-O-methyl-2'-deoxyguanosine in DNA + L-cysteinyl-[protein] = S-methyl-L-cysteinyl-[protein] + a 2'-deoxyguanosine in DNA</text>
        <dbReference type="Rhea" id="RHEA:24000"/>
        <dbReference type="Rhea" id="RHEA-COMP:10131"/>
        <dbReference type="Rhea" id="RHEA-COMP:10132"/>
        <dbReference type="Rhea" id="RHEA-COMP:11367"/>
        <dbReference type="Rhea" id="RHEA-COMP:11368"/>
        <dbReference type="ChEBI" id="CHEBI:29950"/>
        <dbReference type="ChEBI" id="CHEBI:82612"/>
        <dbReference type="ChEBI" id="CHEBI:85445"/>
        <dbReference type="ChEBI" id="CHEBI:85448"/>
        <dbReference type="EC" id="2.1.1.63"/>
    </reaction>
</comment>
<evidence type="ECO:0000256" key="5">
    <source>
        <dbReference type="ARBA" id="ARBA00022679"/>
    </source>
</evidence>
<dbReference type="Pfam" id="PF02870">
    <property type="entry name" value="Methyltransf_1N"/>
    <property type="match status" value="1"/>
</dbReference>
<evidence type="ECO:0000256" key="7">
    <source>
        <dbReference type="ARBA" id="ARBA00023204"/>
    </source>
</evidence>
<comment type="similarity">
    <text evidence="2 9">Belongs to the MGMT family.</text>
</comment>
<dbReference type="GeneID" id="300656202"/>
<dbReference type="GO" id="GO:0006307">
    <property type="term" value="P:DNA alkylation repair"/>
    <property type="evidence" value="ECO:0007669"/>
    <property type="project" value="UniProtKB-UniRule"/>
</dbReference>
<keyword evidence="7 9" id="KW-0234">DNA repair</keyword>
<evidence type="ECO:0000256" key="1">
    <source>
        <dbReference type="ARBA" id="ARBA00001286"/>
    </source>
</evidence>
<evidence type="ECO:0000256" key="3">
    <source>
        <dbReference type="ARBA" id="ARBA00022490"/>
    </source>
</evidence>
<dbReference type="GO" id="GO:0003908">
    <property type="term" value="F:methylated-DNA-[protein]-cysteine S-methyltransferase activity"/>
    <property type="evidence" value="ECO:0007669"/>
    <property type="project" value="UniProtKB-UniRule"/>
</dbReference>
<dbReference type="EMBL" id="WXYQ01000001">
    <property type="protein sequence ID" value="NBG94147.1"/>
    <property type="molecule type" value="Genomic_DNA"/>
</dbReference>
<dbReference type="GO" id="GO:0005737">
    <property type="term" value="C:cytoplasm"/>
    <property type="evidence" value="ECO:0007669"/>
    <property type="project" value="UniProtKB-SubCell"/>
</dbReference>
<protein>
    <recommendedName>
        <fullName evidence="9">Methylated-DNA--protein-cysteine methyltransferase</fullName>
        <ecNumber evidence="9">2.1.1.63</ecNumber>
    </recommendedName>
    <alternativeName>
        <fullName evidence="9">6-O-methylguanine-DNA methyltransferase</fullName>
        <shortName evidence="9">MGMT</shortName>
    </alternativeName>
    <alternativeName>
        <fullName evidence="9">O-6-methylguanine-DNA-alkyltransferase</fullName>
    </alternativeName>
</protein>
<dbReference type="GO" id="GO:0032259">
    <property type="term" value="P:methylation"/>
    <property type="evidence" value="ECO:0007669"/>
    <property type="project" value="UniProtKB-KW"/>
</dbReference>
<dbReference type="HAMAP" id="MF_00772">
    <property type="entry name" value="OGT"/>
    <property type="match status" value="1"/>
</dbReference>
<evidence type="ECO:0000256" key="2">
    <source>
        <dbReference type="ARBA" id="ARBA00008711"/>
    </source>
</evidence>
<evidence type="ECO:0000256" key="8">
    <source>
        <dbReference type="ARBA" id="ARBA00049348"/>
    </source>
</evidence>
<dbReference type="InterPro" id="IPR036217">
    <property type="entry name" value="MethylDNA_cys_MeTrfase_DNAb"/>
</dbReference>
<comment type="subcellular location">
    <subcellularLocation>
        <location evidence="9">Cytoplasm</location>
    </subcellularLocation>
</comment>
<dbReference type="AlphaFoldDB" id="A0A845Q762"/>
<organism evidence="12 13">
    <name type="scientific">Pyruvatibacter mobilis</name>
    <dbReference type="NCBI Taxonomy" id="1712261"/>
    <lineage>
        <taxon>Bacteria</taxon>
        <taxon>Pseudomonadati</taxon>
        <taxon>Pseudomonadota</taxon>
        <taxon>Alphaproteobacteria</taxon>
        <taxon>Hyphomicrobiales</taxon>
        <taxon>Parvibaculaceae</taxon>
        <taxon>Pyruvatibacter</taxon>
    </lineage>
</organism>
<dbReference type="NCBIfam" id="TIGR00589">
    <property type="entry name" value="ogt"/>
    <property type="match status" value="1"/>
</dbReference>
<feature type="domain" description="Methylated-DNA-[protein]-cysteine S-methyltransferase DNA binding" evidence="10">
    <location>
        <begin position="88"/>
        <end position="168"/>
    </location>
</feature>
<keyword evidence="3 9" id="KW-0963">Cytoplasm</keyword>
<dbReference type="InterPro" id="IPR036388">
    <property type="entry name" value="WH-like_DNA-bd_sf"/>
</dbReference>
<comment type="function">
    <text evidence="9">Involved in the cellular defense against the biological effects of O6-methylguanine (O6-MeG) and O4-methylthymine (O4-MeT) in DNA. Repairs the methylated nucleobase in DNA by stoichiometrically transferring the methyl group to a cysteine residue in the enzyme. This is a suicide reaction: the enzyme is irreversibly inactivated.</text>
</comment>
<dbReference type="InterPro" id="IPR023546">
    <property type="entry name" value="MGMT"/>
</dbReference>
<comment type="caution">
    <text evidence="12">The sequence shown here is derived from an EMBL/GenBank/DDBJ whole genome shotgun (WGS) entry which is preliminary data.</text>
</comment>
<dbReference type="PANTHER" id="PTHR10815:SF5">
    <property type="entry name" value="METHYLATED-DNA--PROTEIN-CYSTEINE METHYLTRANSFERASE"/>
    <property type="match status" value="1"/>
</dbReference>
<dbReference type="InterPro" id="IPR036631">
    <property type="entry name" value="MGMT_N_sf"/>
</dbReference>
<dbReference type="InterPro" id="IPR008332">
    <property type="entry name" value="MethylG_MeTrfase_N"/>
</dbReference>
<comment type="catalytic activity">
    <reaction evidence="1 9">
        <text>a 4-O-methyl-thymidine in DNA + L-cysteinyl-[protein] = a thymidine in DNA + S-methyl-L-cysteinyl-[protein]</text>
        <dbReference type="Rhea" id="RHEA:53428"/>
        <dbReference type="Rhea" id="RHEA-COMP:10131"/>
        <dbReference type="Rhea" id="RHEA-COMP:10132"/>
        <dbReference type="Rhea" id="RHEA-COMP:13555"/>
        <dbReference type="Rhea" id="RHEA-COMP:13556"/>
        <dbReference type="ChEBI" id="CHEBI:29950"/>
        <dbReference type="ChEBI" id="CHEBI:82612"/>
        <dbReference type="ChEBI" id="CHEBI:137386"/>
        <dbReference type="ChEBI" id="CHEBI:137387"/>
        <dbReference type="EC" id="2.1.1.63"/>
    </reaction>
</comment>
<dbReference type="OrthoDB" id="9802228at2"/>
<evidence type="ECO:0000256" key="9">
    <source>
        <dbReference type="HAMAP-Rule" id="MF_00772"/>
    </source>
</evidence>
<evidence type="ECO:0000256" key="4">
    <source>
        <dbReference type="ARBA" id="ARBA00022603"/>
    </source>
</evidence>
<dbReference type="CDD" id="cd06445">
    <property type="entry name" value="ATase"/>
    <property type="match status" value="1"/>
</dbReference>
<accession>A0A845Q762</accession>
<dbReference type="FunFam" id="1.10.10.10:FF:000214">
    <property type="entry name" value="Methylated-DNA--protein-cysteine methyltransferase"/>
    <property type="match status" value="1"/>
</dbReference>
<dbReference type="PROSITE" id="PS00374">
    <property type="entry name" value="MGMT"/>
    <property type="match status" value="1"/>
</dbReference>
<dbReference type="SUPFAM" id="SSF46767">
    <property type="entry name" value="Methylated DNA-protein cysteine methyltransferase, C-terminal domain"/>
    <property type="match status" value="1"/>
</dbReference>
<evidence type="ECO:0000259" key="10">
    <source>
        <dbReference type="Pfam" id="PF01035"/>
    </source>
</evidence>
<dbReference type="Proteomes" id="UP000470384">
    <property type="component" value="Unassembled WGS sequence"/>
</dbReference>